<dbReference type="AlphaFoldDB" id="A0A0B7G128"/>
<dbReference type="EMBL" id="LN679108">
    <property type="protein sequence ID" value="CEL63921.1"/>
    <property type="molecule type" value="Genomic_DNA"/>
</dbReference>
<name>A0A0B7G128_THACB</name>
<evidence type="ECO:0000313" key="2">
    <source>
        <dbReference type="Proteomes" id="UP000059188"/>
    </source>
</evidence>
<organism evidence="1 2">
    <name type="scientific">Thanatephorus cucumeris (strain AG1-IB / isolate 7/3/14)</name>
    <name type="common">Lettuce bottom rot fungus</name>
    <name type="synonym">Rhizoctonia solani</name>
    <dbReference type="NCBI Taxonomy" id="1108050"/>
    <lineage>
        <taxon>Eukaryota</taxon>
        <taxon>Fungi</taxon>
        <taxon>Dikarya</taxon>
        <taxon>Basidiomycota</taxon>
        <taxon>Agaricomycotina</taxon>
        <taxon>Agaricomycetes</taxon>
        <taxon>Cantharellales</taxon>
        <taxon>Ceratobasidiaceae</taxon>
        <taxon>Rhizoctonia</taxon>
        <taxon>Rhizoctonia solani AG-1</taxon>
    </lineage>
</organism>
<sequence length="121" mass="13634">MHGVYFRRLASKSRSRARSGFGRPPSAVYGPSQTWASPDPQVYQGGNNCLRAVWFLIGGVAVVCWTEKLGANTHNCLSWEAGEFDKLRQKKMDHLQHIASCHGAQWAAMHKYRDSSNQEKK</sequence>
<proteinExistence type="predicted"/>
<keyword evidence="2" id="KW-1185">Reference proteome</keyword>
<dbReference type="OrthoDB" id="10387718at2759"/>
<accession>A0A0B7G128</accession>
<dbReference type="Proteomes" id="UP000059188">
    <property type="component" value="Unassembled WGS sequence"/>
</dbReference>
<gene>
    <name evidence="1" type="ORF">RSOLAG1IB_05686</name>
</gene>
<protein>
    <submittedName>
        <fullName evidence="1">Uncharacterized protein</fullName>
    </submittedName>
</protein>
<reference evidence="1 2" key="1">
    <citation type="submission" date="2014-11" db="EMBL/GenBank/DDBJ databases">
        <authorList>
            <person name="Wibberg Daniel"/>
        </authorList>
    </citation>
    <scope>NUCLEOTIDE SEQUENCE [LARGE SCALE GENOMIC DNA]</scope>
    <source>
        <strain evidence="1">Rhizoctonia solani AG1-IB 7/3/14</strain>
    </source>
</reference>
<evidence type="ECO:0000313" key="1">
    <source>
        <dbReference type="EMBL" id="CEL63921.1"/>
    </source>
</evidence>